<accession>A0A7J9P7F3</accession>
<dbReference type="Proteomes" id="UP000742560">
    <property type="component" value="Unassembled WGS sequence"/>
</dbReference>
<keyword evidence="1" id="KW-0812">Transmembrane</keyword>
<proteinExistence type="predicted"/>
<name>A0A7J9P7F3_METMI</name>
<dbReference type="EMBL" id="JACDUN010000001">
    <property type="protein sequence ID" value="MBA2858677.1"/>
    <property type="molecule type" value="Genomic_DNA"/>
</dbReference>
<comment type="caution">
    <text evidence="2">The sequence shown here is derived from an EMBL/GenBank/DDBJ whole genome shotgun (WGS) entry which is preliminary data.</text>
</comment>
<reference evidence="4" key="2">
    <citation type="submission" date="2021-03" db="EMBL/GenBank/DDBJ databases">
        <title>Genomic Encyclopedia of Type Strains, Phase IV (KMG-IV): sequencing the most valuable type-strain genomes for metagenomic binning, comparative biology and taxonomic classification.</title>
        <authorList>
            <person name="Goeker M."/>
        </authorList>
    </citation>
    <scope>NUCLEOTIDE SEQUENCE</scope>
    <source>
        <strain evidence="4">DSM 2771</strain>
    </source>
</reference>
<keyword evidence="1" id="KW-0472">Membrane</keyword>
<evidence type="ECO:0000313" key="2">
    <source>
        <dbReference type="EMBL" id="MBA2858677.1"/>
    </source>
</evidence>
<keyword evidence="1" id="KW-1133">Transmembrane helix</keyword>
<organism evidence="2 5">
    <name type="scientific">Methanococcus maripaludis</name>
    <name type="common">Methanococcus deltae</name>
    <dbReference type="NCBI Taxonomy" id="39152"/>
    <lineage>
        <taxon>Archaea</taxon>
        <taxon>Methanobacteriati</taxon>
        <taxon>Methanobacteriota</taxon>
        <taxon>Methanomada group</taxon>
        <taxon>Methanococci</taxon>
        <taxon>Methanococcales</taxon>
        <taxon>Methanococcaceae</taxon>
        <taxon>Methanococcus</taxon>
    </lineage>
</organism>
<dbReference type="Proteomes" id="UP000558015">
    <property type="component" value="Unassembled WGS sequence"/>
</dbReference>
<evidence type="ECO:0000313" key="5">
    <source>
        <dbReference type="Proteomes" id="UP000558015"/>
    </source>
</evidence>
<dbReference type="RefSeq" id="WP_258558697.1">
    <property type="nucleotide sequence ID" value="NZ_JACDUN010000001.1"/>
</dbReference>
<sequence length="41" mass="4416">MGQFARGFYTVLILCTALVVFAYITGFLSVNVSALTNLMGL</sequence>
<dbReference type="Proteomes" id="UP000722095">
    <property type="component" value="Unassembled WGS sequence"/>
</dbReference>
<evidence type="ECO:0000313" key="4">
    <source>
        <dbReference type="EMBL" id="MBP2220253.1"/>
    </source>
</evidence>
<feature type="transmembrane region" description="Helical" evidence="1">
    <location>
        <begin position="7"/>
        <end position="30"/>
    </location>
</feature>
<dbReference type="AlphaFoldDB" id="A0A7J9P7F3"/>
<dbReference type="EMBL" id="JAFBBC010000001">
    <property type="protein sequence ID" value="MBM7408439.1"/>
    <property type="molecule type" value="Genomic_DNA"/>
</dbReference>
<protein>
    <submittedName>
        <fullName evidence="2">Uncharacterized protein</fullName>
    </submittedName>
</protein>
<evidence type="ECO:0000256" key="1">
    <source>
        <dbReference type="SAM" id="Phobius"/>
    </source>
</evidence>
<dbReference type="EMBL" id="JAGINF010000008">
    <property type="protein sequence ID" value="MBP2220253.1"/>
    <property type="molecule type" value="Genomic_DNA"/>
</dbReference>
<evidence type="ECO:0000313" key="3">
    <source>
        <dbReference type="EMBL" id="MBM7408439.1"/>
    </source>
</evidence>
<gene>
    <name evidence="3" type="ORF">HNP85_000111</name>
    <name evidence="2" type="ORF">HNP93_001378</name>
    <name evidence="4" type="ORF">J2745_001761</name>
</gene>
<reference evidence="2 5" key="1">
    <citation type="submission" date="2020-07" db="EMBL/GenBank/DDBJ databases">
        <title>Genomic Encyclopedia of Type Strains, Phase IV (KMG-V): Genome sequencing to study the core and pangenomes of soil and plant-associated prokaryotes.</title>
        <authorList>
            <person name="Whitman W."/>
        </authorList>
    </citation>
    <scope>NUCLEOTIDE SEQUENCE [LARGE SCALE GENOMIC DNA]</scope>
    <source>
        <strain evidence="2 5">C12</strain>
        <strain evidence="3">RC</strain>
    </source>
</reference>